<evidence type="ECO:0000313" key="2">
    <source>
        <dbReference type="EMBL" id="KAJ3446814.1"/>
    </source>
</evidence>
<name>A0AAV8A3J6_9EUKA</name>
<evidence type="ECO:0000313" key="3">
    <source>
        <dbReference type="Proteomes" id="UP001146793"/>
    </source>
</evidence>
<feature type="compositionally biased region" description="Polar residues" evidence="1">
    <location>
        <begin position="154"/>
        <end position="167"/>
    </location>
</feature>
<dbReference type="InterPro" id="IPR015943">
    <property type="entry name" value="WD40/YVTN_repeat-like_dom_sf"/>
</dbReference>
<dbReference type="PANTHER" id="PTHR43991">
    <property type="entry name" value="WD REPEAT PROTEIN (AFU_ORTHOLOGUE AFUA_8G05640)-RELATED"/>
    <property type="match status" value="1"/>
</dbReference>
<sequence length="506" mass="57540">MTDNNNNDLESLFNPSSSTNSPNEGIQNPLSQIRSIINGLGNNLQNEESVSIIFPNSIPYSRVLRLRRNNSLRENSEDSFSTLIDSDSETHETRTPLMGETLLNSILSDSDNEITTPSLAQPSVQELERMRLSNWEERISEERDGEGEWPFYSRGTTSGSDQQIFEQNNSNSNSEWSLRETNELFGKSNGKIYSRPSTLYNTQLRDLLRNPSTNPDLLCIPHNFGLCVYSQQRKEIQSYINCQYRITALDCREAMYALGGYNSELIICFSDNDRSETLTIGNLITNCVEILPNKRDIVVSNNDKHLYFLRIRENGTFPIEQQISFEAPVHCSSLRPDSNDSVFALVGNHKMAKIIDIRANKKTIKTLYGANDISIHCDWDPNGLNLALASQEGAALIYDIRKPNEILAKIVSSQSHYQCNPVRNVKYSKEGRLLLVQEQKNVVKVVDARNYSEFQQVDIHQSGDLNIVGSCFSNDSNHFYISSLNYISKYEINLQNRFYLNSGEFK</sequence>
<dbReference type="Proteomes" id="UP001146793">
    <property type="component" value="Unassembled WGS sequence"/>
</dbReference>
<dbReference type="EMBL" id="JANTQA010000019">
    <property type="protein sequence ID" value="KAJ3446814.1"/>
    <property type="molecule type" value="Genomic_DNA"/>
</dbReference>
<protein>
    <submittedName>
        <fullName evidence="2">Wd repeat protein</fullName>
    </submittedName>
</protein>
<dbReference type="AlphaFoldDB" id="A0AAV8A3J6"/>
<gene>
    <name evidence="2" type="ORF">M0812_08150</name>
</gene>
<reference evidence="2" key="1">
    <citation type="submission" date="2022-08" db="EMBL/GenBank/DDBJ databases">
        <title>Novel sulphate-reducing endosymbionts in the free-living metamonad Anaeramoeba.</title>
        <authorList>
            <person name="Jerlstrom-Hultqvist J."/>
            <person name="Cepicka I."/>
            <person name="Gallot-Lavallee L."/>
            <person name="Salas-Leiva D."/>
            <person name="Curtis B.A."/>
            <person name="Zahonova K."/>
            <person name="Pipaliya S."/>
            <person name="Dacks J."/>
            <person name="Roger A.J."/>
        </authorList>
    </citation>
    <scope>NUCLEOTIDE SEQUENCE</scope>
    <source>
        <strain evidence="2">Busselton2</strain>
    </source>
</reference>
<feature type="region of interest" description="Disordered" evidence="1">
    <location>
        <begin position="140"/>
        <end position="175"/>
    </location>
</feature>
<evidence type="ECO:0000256" key="1">
    <source>
        <dbReference type="SAM" id="MobiDB-lite"/>
    </source>
</evidence>
<dbReference type="InterPro" id="IPR036322">
    <property type="entry name" value="WD40_repeat_dom_sf"/>
</dbReference>
<proteinExistence type="predicted"/>
<organism evidence="2 3">
    <name type="scientific">Anaeramoeba flamelloides</name>
    <dbReference type="NCBI Taxonomy" id="1746091"/>
    <lineage>
        <taxon>Eukaryota</taxon>
        <taxon>Metamonada</taxon>
        <taxon>Anaeramoebidae</taxon>
        <taxon>Anaeramoeba</taxon>
    </lineage>
</organism>
<dbReference type="Gene3D" id="2.130.10.10">
    <property type="entry name" value="YVTN repeat-like/Quinoprotein amine dehydrogenase"/>
    <property type="match status" value="1"/>
</dbReference>
<comment type="caution">
    <text evidence="2">The sequence shown here is derived from an EMBL/GenBank/DDBJ whole genome shotgun (WGS) entry which is preliminary data.</text>
</comment>
<dbReference type="SUPFAM" id="SSF50978">
    <property type="entry name" value="WD40 repeat-like"/>
    <property type="match status" value="1"/>
</dbReference>
<accession>A0AAV8A3J6</accession>
<feature type="region of interest" description="Disordered" evidence="1">
    <location>
        <begin position="1"/>
        <end position="27"/>
    </location>
</feature>